<keyword evidence="6" id="KW-1015">Disulfide bond</keyword>
<dbReference type="PANTHER" id="PTHR33146">
    <property type="entry name" value="ENDONUCLEASE 4"/>
    <property type="match status" value="1"/>
</dbReference>
<comment type="similarity">
    <text evidence="1">Belongs to the nuclease type I family.</text>
</comment>
<dbReference type="GO" id="GO:0016788">
    <property type="term" value="F:hydrolase activity, acting on ester bonds"/>
    <property type="evidence" value="ECO:0007669"/>
    <property type="project" value="InterPro"/>
</dbReference>
<sequence length="424" mass="47517">MRLTKSVLLLGGITSRLPEVFGWGAAGHEIVATIAQIHMDPTVYPVLCDILNYTSSNPREPLCHLAPIASWADRFRYRMGWSGPLHYVGAVDDYPSQTCAFPGNGGWAGERRRNVLGAVRNFTDILEAYISEGSVGRDTANEAAKFLVHFLGDLHMPLHLTGRDRGGNDDKVKFGGRTTSTFASMYLPESLGRRIIIDLHAVWDGLLIAKAIRETPYNYTMPLPSPQIEWALRGAIYDPYIRRIMWEGILDQWKDEVSSWITCPQPRFSSSSGGGFWQTVMRMFSRNVGGETDDEVLCPYHWAQPIHELNCDVVWPRELDQPPYKNVSLSKVARYGREDDDCHHDDHDDEHDLDIAGGGPYLQLDTPEYAGAIKERLVVEKLLAQAGIRLAAVLNWLLAEIVEDGRTSGLRLVQLQNLGAEFRG</sequence>
<keyword evidence="7" id="KW-0325">Glycoprotein</keyword>
<keyword evidence="2" id="KW-0540">Nuclease</keyword>
<dbReference type="GO" id="GO:0006308">
    <property type="term" value="P:DNA catabolic process"/>
    <property type="evidence" value="ECO:0007669"/>
    <property type="project" value="InterPro"/>
</dbReference>
<evidence type="ECO:0000313" key="9">
    <source>
        <dbReference type="Proteomes" id="UP000775547"/>
    </source>
</evidence>
<evidence type="ECO:0000256" key="1">
    <source>
        <dbReference type="ARBA" id="ARBA00009547"/>
    </source>
</evidence>
<accession>A0A9P7FXB2</accession>
<protein>
    <recommendedName>
        <fullName evidence="10">Phospholipase C/P1 nuclease</fullName>
    </recommendedName>
</protein>
<dbReference type="CDD" id="cd11010">
    <property type="entry name" value="S1-P1_nuclease"/>
    <property type="match status" value="1"/>
</dbReference>
<organism evidence="8 9">
    <name type="scientific">Asterophora parasitica</name>
    <dbReference type="NCBI Taxonomy" id="117018"/>
    <lineage>
        <taxon>Eukaryota</taxon>
        <taxon>Fungi</taxon>
        <taxon>Dikarya</taxon>
        <taxon>Basidiomycota</taxon>
        <taxon>Agaricomycotina</taxon>
        <taxon>Agaricomycetes</taxon>
        <taxon>Agaricomycetidae</taxon>
        <taxon>Agaricales</taxon>
        <taxon>Tricholomatineae</taxon>
        <taxon>Lyophyllaceae</taxon>
        <taxon>Asterophora</taxon>
    </lineage>
</organism>
<evidence type="ECO:0000313" key="8">
    <source>
        <dbReference type="EMBL" id="KAG5640059.1"/>
    </source>
</evidence>
<dbReference type="OrthoDB" id="441446at2759"/>
<dbReference type="EMBL" id="JABCKV010001290">
    <property type="protein sequence ID" value="KAG5640059.1"/>
    <property type="molecule type" value="Genomic_DNA"/>
</dbReference>
<evidence type="ECO:0000256" key="2">
    <source>
        <dbReference type="ARBA" id="ARBA00022722"/>
    </source>
</evidence>
<evidence type="ECO:0000256" key="3">
    <source>
        <dbReference type="ARBA" id="ARBA00022723"/>
    </source>
</evidence>
<reference evidence="8" key="2">
    <citation type="submission" date="2021-10" db="EMBL/GenBank/DDBJ databases">
        <title>Phylogenomics reveals ancestral predisposition of the termite-cultivated fungus Termitomyces towards a domesticated lifestyle.</title>
        <authorList>
            <person name="Auxier B."/>
            <person name="Grum-Grzhimaylo A."/>
            <person name="Cardenas M.E."/>
            <person name="Lodge J.D."/>
            <person name="Laessoe T."/>
            <person name="Pedersen O."/>
            <person name="Smith M.E."/>
            <person name="Kuyper T.W."/>
            <person name="Franco-Molano E.A."/>
            <person name="Baroni T.J."/>
            <person name="Aanen D.K."/>
        </authorList>
    </citation>
    <scope>NUCLEOTIDE SEQUENCE</scope>
    <source>
        <strain evidence="8">AP01</strain>
        <tissue evidence="8">Mycelium</tissue>
    </source>
</reference>
<name>A0A9P7FXB2_9AGAR</name>
<dbReference type="GO" id="GO:0004519">
    <property type="term" value="F:endonuclease activity"/>
    <property type="evidence" value="ECO:0007669"/>
    <property type="project" value="UniProtKB-KW"/>
</dbReference>
<reference evidence="8" key="1">
    <citation type="submission" date="2020-07" db="EMBL/GenBank/DDBJ databases">
        <authorList>
            <person name="Nieuwenhuis M."/>
            <person name="Van De Peppel L.J.J."/>
        </authorList>
    </citation>
    <scope>NUCLEOTIDE SEQUENCE</scope>
    <source>
        <strain evidence="8">AP01</strain>
        <tissue evidence="8">Mycelium</tissue>
    </source>
</reference>
<evidence type="ECO:0000256" key="4">
    <source>
        <dbReference type="ARBA" id="ARBA00022759"/>
    </source>
</evidence>
<dbReference type="GO" id="GO:0046872">
    <property type="term" value="F:metal ion binding"/>
    <property type="evidence" value="ECO:0007669"/>
    <property type="project" value="UniProtKB-KW"/>
</dbReference>
<dbReference type="AlphaFoldDB" id="A0A9P7FXB2"/>
<gene>
    <name evidence="8" type="ORF">DXG03_001393</name>
</gene>
<dbReference type="PANTHER" id="PTHR33146:SF29">
    <property type="entry name" value="S1_P1 NUCLEASE"/>
    <property type="match status" value="1"/>
</dbReference>
<dbReference type="Gene3D" id="1.10.575.10">
    <property type="entry name" value="P1 Nuclease"/>
    <property type="match status" value="1"/>
</dbReference>
<keyword evidence="9" id="KW-1185">Reference proteome</keyword>
<keyword evidence="4" id="KW-0255">Endonuclease</keyword>
<evidence type="ECO:0000256" key="6">
    <source>
        <dbReference type="ARBA" id="ARBA00023157"/>
    </source>
</evidence>
<dbReference type="SUPFAM" id="SSF48537">
    <property type="entry name" value="Phospholipase C/P1 nuclease"/>
    <property type="match status" value="1"/>
</dbReference>
<keyword evidence="3" id="KW-0479">Metal-binding</keyword>
<dbReference type="InterPro" id="IPR008947">
    <property type="entry name" value="PLipase_C/P1_nuclease_dom_sf"/>
</dbReference>
<dbReference type="GO" id="GO:0003676">
    <property type="term" value="F:nucleic acid binding"/>
    <property type="evidence" value="ECO:0007669"/>
    <property type="project" value="InterPro"/>
</dbReference>
<dbReference type="InterPro" id="IPR003154">
    <property type="entry name" value="S1/P1nuclease"/>
</dbReference>
<evidence type="ECO:0000256" key="7">
    <source>
        <dbReference type="ARBA" id="ARBA00023180"/>
    </source>
</evidence>
<proteinExistence type="inferred from homology"/>
<dbReference type="Proteomes" id="UP000775547">
    <property type="component" value="Unassembled WGS sequence"/>
</dbReference>
<evidence type="ECO:0008006" key="10">
    <source>
        <dbReference type="Google" id="ProtNLM"/>
    </source>
</evidence>
<dbReference type="Pfam" id="PF02265">
    <property type="entry name" value="S1-P1_nuclease"/>
    <property type="match status" value="1"/>
</dbReference>
<comment type="caution">
    <text evidence="8">The sequence shown here is derived from an EMBL/GenBank/DDBJ whole genome shotgun (WGS) entry which is preliminary data.</text>
</comment>
<keyword evidence="5" id="KW-0378">Hydrolase</keyword>
<evidence type="ECO:0000256" key="5">
    <source>
        <dbReference type="ARBA" id="ARBA00022801"/>
    </source>
</evidence>